<evidence type="ECO:0000313" key="1">
    <source>
        <dbReference type="EMBL" id="MFC3898200.1"/>
    </source>
</evidence>
<gene>
    <name evidence="1" type="ORF">ACFOWZ_42610</name>
</gene>
<protein>
    <submittedName>
        <fullName evidence="1">2OG-Fe dioxygenase family protein</fullName>
    </submittedName>
</protein>
<dbReference type="Gene3D" id="2.60.120.620">
    <property type="entry name" value="q2cbj1_9rhob like domain"/>
    <property type="match status" value="1"/>
</dbReference>
<proteinExistence type="predicted"/>
<reference evidence="2" key="1">
    <citation type="journal article" date="2019" name="Int. J. Syst. Evol. Microbiol.">
        <title>The Global Catalogue of Microorganisms (GCM) 10K type strain sequencing project: providing services to taxonomists for standard genome sequencing and annotation.</title>
        <authorList>
            <consortium name="The Broad Institute Genomics Platform"/>
            <consortium name="The Broad Institute Genome Sequencing Center for Infectious Disease"/>
            <person name="Wu L."/>
            <person name="Ma J."/>
        </authorList>
    </citation>
    <scope>NUCLEOTIDE SEQUENCE [LARGE SCALE GENOMIC DNA]</scope>
    <source>
        <strain evidence="2">CGMCC 4.7405</strain>
    </source>
</reference>
<dbReference type="RefSeq" id="WP_382379675.1">
    <property type="nucleotide sequence ID" value="NZ_JBHRZI010000046.1"/>
</dbReference>
<accession>A0ABV8C843</accession>
<evidence type="ECO:0000313" key="2">
    <source>
        <dbReference type="Proteomes" id="UP001595690"/>
    </source>
</evidence>
<dbReference type="EMBL" id="JBHRZI010000046">
    <property type="protein sequence ID" value="MFC3898200.1"/>
    <property type="molecule type" value="Genomic_DNA"/>
</dbReference>
<comment type="caution">
    <text evidence="1">The sequence shown here is derived from an EMBL/GenBank/DDBJ whole genome shotgun (WGS) entry which is preliminary data.</text>
</comment>
<keyword evidence="1" id="KW-0560">Oxidoreductase</keyword>
<dbReference type="Proteomes" id="UP001595690">
    <property type="component" value="Unassembled WGS sequence"/>
</dbReference>
<keyword evidence="1" id="KW-0223">Dioxygenase</keyword>
<sequence>MAAPNGEITSVTAAWAPLGRSRLREDGFTRFQGAGYGGIDCAPRDFADLRAAFDDLPRDPHAPGSNRHRRYSQAVYLPWSDTLSWIPEATDPVLGPVAEYWQDTFNPDFPGLRRKFPALRAGLKENGLLCELIRANVGHVLWHDELARSPVYVGVHLIKLAVGGPDEVAVSSPDCLHQDGGRSMFTFAHLVTNDNVDGGENVIAAPGCAGMLPDAVAFEDVLARFRLTAPLDGYAVHDARVSHYVSPVRGAGGAAGSRGVVIMGIAPMSAQF</sequence>
<dbReference type="GO" id="GO:0051213">
    <property type="term" value="F:dioxygenase activity"/>
    <property type="evidence" value="ECO:0007669"/>
    <property type="project" value="UniProtKB-KW"/>
</dbReference>
<keyword evidence="2" id="KW-1185">Reference proteome</keyword>
<name>A0ABV8C843_9PSEU</name>
<dbReference type="InterPro" id="IPR018724">
    <property type="entry name" value="2OG-Fe_dioxygenase"/>
</dbReference>
<organism evidence="1 2">
    <name type="scientific">Lentzea rhizosphaerae</name>
    <dbReference type="NCBI Taxonomy" id="2041025"/>
    <lineage>
        <taxon>Bacteria</taxon>
        <taxon>Bacillati</taxon>
        <taxon>Actinomycetota</taxon>
        <taxon>Actinomycetes</taxon>
        <taxon>Pseudonocardiales</taxon>
        <taxon>Pseudonocardiaceae</taxon>
        <taxon>Lentzea</taxon>
    </lineage>
</organism>
<dbReference type="Pfam" id="PF10014">
    <property type="entry name" value="2OG-Fe_Oxy_2"/>
    <property type="match status" value="1"/>
</dbReference>